<keyword evidence="1" id="KW-0805">Transcription regulation</keyword>
<evidence type="ECO:0000256" key="1">
    <source>
        <dbReference type="ARBA" id="ARBA00023015"/>
    </source>
</evidence>
<dbReference type="Pfam" id="PF01614">
    <property type="entry name" value="IclR_C"/>
    <property type="match status" value="1"/>
</dbReference>
<dbReference type="InterPro" id="IPR036388">
    <property type="entry name" value="WH-like_DNA-bd_sf"/>
</dbReference>
<evidence type="ECO:0000259" key="6">
    <source>
        <dbReference type="PROSITE" id="PS51078"/>
    </source>
</evidence>
<feature type="domain" description="HTH iclR-type" evidence="5">
    <location>
        <begin position="114"/>
        <end position="174"/>
    </location>
</feature>
<comment type="caution">
    <text evidence="7">The sequence shown here is derived from an EMBL/GenBank/DDBJ whole genome shotgun (WGS) entry which is preliminary data.</text>
</comment>
<protein>
    <submittedName>
        <fullName evidence="7">IclR family transcriptional regulator</fullName>
    </submittedName>
</protein>
<sequence>MPPSGTTLSSASPHRIFPADAPVNRPARQQHRSSLISSLKIGIRMIYSEVIQPDTAGPLPAHSPMRFRLPPARLTLDYGLSPAAPHAVPQPDGPSRVRPSRSIAVSRLIPDHVMSSLTKMLSILDVFSSSATSMTAEEIAEHMGFSRTTCYRYVKELASVGLLVGTNGRYTLGPRIIHLDYNMRQSDPTLTAAKPVIQKLVQVTGGDALVSTLFDEQIINVMHETGAENLQLGFGRGRIMPLFQGASSKVIVAAMSRARLKRLHERHNAELGEFAADWTQFWRACQQIVDAGYWISRGELDAGFVGIAAPIRTASSGEVNSSLSLIFRAEHFALFDEHVLGKLLIDATAQIGNAT</sequence>
<dbReference type="Pfam" id="PF09339">
    <property type="entry name" value="HTH_IclR"/>
    <property type="match status" value="1"/>
</dbReference>
<organism evidence="7 8">
    <name type="scientific">Burkholderia orbicola</name>
    <dbReference type="NCBI Taxonomy" id="2978683"/>
    <lineage>
        <taxon>Bacteria</taxon>
        <taxon>Pseudomonadati</taxon>
        <taxon>Pseudomonadota</taxon>
        <taxon>Betaproteobacteria</taxon>
        <taxon>Burkholderiales</taxon>
        <taxon>Burkholderiaceae</taxon>
        <taxon>Burkholderia</taxon>
        <taxon>Burkholderia cepacia complex</taxon>
    </lineage>
</organism>
<dbReference type="PANTHER" id="PTHR30136:SF24">
    <property type="entry name" value="HTH-TYPE TRANSCRIPTIONAL REPRESSOR ALLR"/>
    <property type="match status" value="1"/>
</dbReference>
<dbReference type="PROSITE" id="PS51077">
    <property type="entry name" value="HTH_ICLR"/>
    <property type="match status" value="1"/>
</dbReference>
<keyword evidence="3" id="KW-0804">Transcription</keyword>
<dbReference type="Proteomes" id="UP001172217">
    <property type="component" value="Unassembled WGS sequence"/>
</dbReference>
<dbReference type="InterPro" id="IPR029016">
    <property type="entry name" value="GAF-like_dom_sf"/>
</dbReference>
<dbReference type="SUPFAM" id="SSF46785">
    <property type="entry name" value="Winged helix' DNA-binding domain"/>
    <property type="match status" value="1"/>
</dbReference>
<accession>A0ABT8NNA6</accession>
<evidence type="ECO:0000259" key="5">
    <source>
        <dbReference type="PROSITE" id="PS51077"/>
    </source>
</evidence>
<proteinExistence type="predicted"/>
<dbReference type="EMBL" id="JAUJQL010000004">
    <property type="protein sequence ID" value="MDN7523035.1"/>
    <property type="molecule type" value="Genomic_DNA"/>
</dbReference>
<evidence type="ECO:0000256" key="2">
    <source>
        <dbReference type="ARBA" id="ARBA00023125"/>
    </source>
</evidence>
<dbReference type="RefSeq" id="WP_231691729.1">
    <property type="nucleotide sequence ID" value="NZ_JAUJQL010000004.1"/>
</dbReference>
<evidence type="ECO:0000256" key="3">
    <source>
        <dbReference type="ARBA" id="ARBA00023163"/>
    </source>
</evidence>
<feature type="domain" description="IclR-ED" evidence="6">
    <location>
        <begin position="175"/>
        <end position="355"/>
    </location>
</feature>
<feature type="compositionally biased region" description="Polar residues" evidence="4">
    <location>
        <begin position="1"/>
        <end position="12"/>
    </location>
</feature>
<keyword evidence="2" id="KW-0238">DNA-binding</keyword>
<dbReference type="SMART" id="SM00346">
    <property type="entry name" value="HTH_ICLR"/>
    <property type="match status" value="1"/>
</dbReference>
<evidence type="ECO:0000313" key="8">
    <source>
        <dbReference type="Proteomes" id="UP001172217"/>
    </source>
</evidence>
<name>A0ABT8NNA6_9BURK</name>
<gene>
    <name evidence="7" type="ORF">QZM70_08810</name>
</gene>
<dbReference type="PROSITE" id="PS51078">
    <property type="entry name" value="ICLR_ED"/>
    <property type="match status" value="1"/>
</dbReference>
<evidence type="ECO:0000313" key="7">
    <source>
        <dbReference type="EMBL" id="MDN7523035.1"/>
    </source>
</evidence>
<dbReference type="SUPFAM" id="SSF55781">
    <property type="entry name" value="GAF domain-like"/>
    <property type="match status" value="1"/>
</dbReference>
<dbReference type="PANTHER" id="PTHR30136">
    <property type="entry name" value="HELIX-TURN-HELIX TRANSCRIPTIONAL REGULATOR, ICLR FAMILY"/>
    <property type="match status" value="1"/>
</dbReference>
<dbReference type="InterPro" id="IPR005471">
    <property type="entry name" value="Tscrpt_reg_IclR_N"/>
</dbReference>
<dbReference type="InterPro" id="IPR050707">
    <property type="entry name" value="HTH_MetabolicPath_Reg"/>
</dbReference>
<evidence type="ECO:0000256" key="4">
    <source>
        <dbReference type="SAM" id="MobiDB-lite"/>
    </source>
</evidence>
<reference evidence="7" key="1">
    <citation type="submission" date="2023-07" db="EMBL/GenBank/DDBJ databases">
        <title>A collection of bacterial strains from the Burkholderia cepacia Research Laboratory and Repository.</title>
        <authorList>
            <person name="Lipuma J."/>
            <person name="Spilker T."/>
            <person name="Caverly L."/>
        </authorList>
    </citation>
    <scope>NUCLEOTIDE SEQUENCE</scope>
    <source>
        <strain evidence="7">AU45194</strain>
    </source>
</reference>
<dbReference type="InterPro" id="IPR036390">
    <property type="entry name" value="WH_DNA-bd_sf"/>
</dbReference>
<dbReference type="Gene3D" id="1.10.10.10">
    <property type="entry name" value="Winged helix-like DNA-binding domain superfamily/Winged helix DNA-binding domain"/>
    <property type="match status" value="1"/>
</dbReference>
<feature type="region of interest" description="Disordered" evidence="4">
    <location>
        <begin position="1"/>
        <end position="31"/>
    </location>
</feature>
<keyword evidence="8" id="KW-1185">Reference proteome</keyword>
<dbReference type="InterPro" id="IPR014757">
    <property type="entry name" value="Tscrpt_reg_IclR_C"/>
</dbReference>
<dbReference type="Gene3D" id="3.30.450.40">
    <property type="match status" value="1"/>
</dbReference>